<dbReference type="EMBL" id="AFRT01000959">
    <property type="protein sequence ID" value="ELU41972.1"/>
    <property type="molecule type" value="Genomic_DNA"/>
</dbReference>
<dbReference type="AlphaFoldDB" id="L8WYS9"/>
<dbReference type="HOGENOM" id="CLU_053193_0_0_1"/>
<organism evidence="2 3">
    <name type="scientific">Thanatephorus cucumeris (strain AG1-IA)</name>
    <name type="common">Rice sheath blight fungus</name>
    <name type="synonym">Rhizoctonia solani</name>
    <dbReference type="NCBI Taxonomy" id="983506"/>
    <lineage>
        <taxon>Eukaryota</taxon>
        <taxon>Fungi</taxon>
        <taxon>Dikarya</taxon>
        <taxon>Basidiomycota</taxon>
        <taxon>Agaricomycotina</taxon>
        <taxon>Agaricomycetes</taxon>
        <taxon>Cantharellales</taxon>
        <taxon>Ceratobasidiaceae</taxon>
        <taxon>Rhizoctonia</taxon>
        <taxon>Rhizoctonia solani AG-1</taxon>
    </lineage>
</organism>
<dbReference type="Proteomes" id="UP000011668">
    <property type="component" value="Unassembled WGS sequence"/>
</dbReference>
<protein>
    <submittedName>
        <fullName evidence="2">Uncharacterized protein</fullName>
    </submittedName>
</protein>
<evidence type="ECO:0000313" key="3">
    <source>
        <dbReference type="Proteomes" id="UP000011668"/>
    </source>
</evidence>
<dbReference type="OrthoDB" id="3244206at2759"/>
<proteinExistence type="predicted"/>
<comment type="caution">
    <text evidence="2">The sequence shown here is derived from an EMBL/GenBank/DDBJ whole genome shotgun (WGS) entry which is preliminary data.</text>
</comment>
<accession>L8WYS9</accession>
<name>L8WYS9_THACA</name>
<keyword evidence="3" id="KW-1185">Reference proteome</keyword>
<reference evidence="2 3" key="1">
    <citation type="journal article" date="2013" name="Nat. Commun.">
        <title>The evolution and pathogenic mechanisms of the rice sheath blight pathogen.</title>
        <authorList>
            <person name="Zheng A."/>
            <person name="Lin R."/>
            <person name="Xu L."/>
            <person name="Qin P."/>
            <person name="Tang C."/>
            <person name="Ai P."/>
            <person name="Zhang D."/>
            <person name="Liu Y."/>
            <person name="Sun Z."/>
            <person name="Feng H."/>
            <person name="Wang Y."/>
            <person name="Chen Y."/>
            <person name="Liang X."/>
            <person name="Fu R."/>
            <person name="Li Q."/>
            <person name="Zhang J."/>
            <person name="Yu X."/>
            <person name="Xie Z."/>
            <person name="Ding L."/>
            <person name="Guan P."/>
            <person name="Tang J."/>
            <person name="Liang Y."/>
            <person name="Wang S."/>
            <person name="Deng Q."/>
            <person name="Li S."/>
            <person name="Zhu J."/>
            <person name="Wang L."/>
            <person name="Liu H."/>
            <person name="Li P."/>
        </authorList>
    </citation>
    <scope>NUCLEOTIDE SEQUENCE [LARGE SCALE GENOMIC DNA]</scope>
    <source>
        <strain evidence="3">AG-1 IA</strain>
    </source>
</reference>
<evidence type="ECO:0000256" key="1">
    <source>
        <dbReference type="SAM" id="MobiDB-lite"/>
    </source>
</evidence>
<feature type="region of interest" description="Disordered" evidence="1">
    <location>
        <begin position="1"/>
        <end position="23"/>
    </location>
</feature>
<evidence type="ECO:0000313" key="2">
    <source>
        <dbReference type="EMBL" id="ELU41972.1"/>
    </source>
</evidence>
<gene>
    <name evidence="2" type="ORF">AG1IA_03998</name>
</gene>
<sequence>MVDVTFESGWPTRGGRRSSRDGGLRSGPTFNYLIKQTWFSKKSDQLIGTGLVGVLGNIATIRILFHLVAGIYQRDVKETSNNGANRNHNLSENAIAWNPSFLIFAISEPVCFMSDPSANVFHKLCLGMDDDSDWNRRNVIGSMAELLAGDTTGELKNLQVPMWGEDIALTFILEPIVQRGVTAPNDQTKAREETPWHLIHVVLDILARQELTRQKVAKEANRALGLNSYWRAEQARGAEDAKEVLLLSDEHRNKLKSIASSKVSTLMRTRYVFISLHLRRMHIYETLRTRSAGVDELIKTYFPQEIPADPNYLYLQIVKDGDPQEMRSYLAERKLVYTLYREIDAWEDQLQKDGIGEDIMNGLAQDLEREFSYPVEFERRFPPFMDWTELVRITLGWSRSVRNMVNTLQSIFDPNDTPSDDLLPN</sequence>